<comment type="caution">
    <text evidence="1">The sequence shown here is derived from an EMBL/GenBank/DDBJ whole genome shotgun (WGS) entry which is preliminary data.</text>
</comment>
<name>X1UDJ9_9ZZZZ</name>
<dbReference type="EMBL" id="BARW01020037">
    <property type="protein sequence ID" value="GAJ01652.1"/>
    <property type="molecule type" value="Genomic_DNA"/>
</dbReference>
<protein>
    <submittedName>
        <fullName evidence="1">Uncharacterized protein</fullName>
    </submittedName>
</protein>
<dbReference type="AlphaFoldDB" id="X1UDJ9"/>
<accession>X1UDJ9</accession>
<organism evidence="1">
    <name type="scientific">marine sediment metagenome</name>
    <dbReference type="NCBI Taxonomy" id="412755"/>
    <lineage>
        <taxon>unclassified sequences</taxon>
        <taxon>metagenomes</taxon>
        <taxon>ecological metagenomes</taxon>
    </lineage>
</organism>
<proteinExistence type="predicted"/>
<sequence length="157" mass="18886">MAKAPHDRPKKGFLRDSVQIWDERFLDYQEAWEHRFNKRTKFDFFKDVTEEEAATRYSPSFYCAPYRNALMFISVSYQLTNVQTLHIEFEFSWDNVNFFPCWFMWFGYDQIVAAMMPHLDCMPIPILAPWIRVKYITTNTEANYELRISIFGVFNSV</sequence>
<reference evidence="1" key="1">
    <citation type="journal article" date="2014" name="Front. Microbiol.">
        <title>High frequency of phylogenetically diverse reductive dehalogenase-homologous genes in deep subseafloor sedimentary metagenomes.</title>
        <authorList>
            <person name="Kawai M."/>
            <person name="Futagami T."/>
            <person name="Toyoda A."/>
            <person name="Takaki Y."/>
            <person name="Nishi S."/>
            <person name="Hori S."/>
            <person name="Arai W."/>
            <person name="Tsubouchi T."/>
            <person name="Morono Y."/>
            <person name="Uchiyama I."/>
            <person name="Ito T."/>
            <person name="Fujiyama A."/>
            <person name="Inagaki F."/>
            <person name="Takami H."/>
        </authorList>
    </citation>
    <scope>NUCLEOTIDE SEQUENCE</scope>
    <source>
        <strain evidence="1">Expedition CK06-06</strain>
    </source>
</reference>
<evidence type="ECO:0000313" key="1">
    <source>
        <dbReference type="EMBL" id="GAJ01652.1"/>
    </source>
</evidence>
<gene>
    <name evidence="1" type="ORF">S12H4_33926</name>
</gene>